<evidence type="ECO:0000313" key="1">
    <source>
        <dbReference type="EMBL" id="OAY49092.1"/>
    </source>
</evidence>
<organism evidence="1">
    <name type="scientific">Manihot esculenta</name>
    <name type="common">Cassava</name>
    <name type="synonym">Jatropha manihot</name>
    <dbReference type="NCBI Taxonomy" id="3983"/>
    <lineage>
        <taxon>Eukaryota</taxon>
        <taxon>Viridiplantae</taxon>
        <taxon>Streptophyta</taxon>
        <taxon>Embryophyta</taxon>
        <taxon>Tracheophyta</taxon>
        <taxon>Spermatophyta</taxon>
        <taxon>Magnoliopsida</taxon>
        <taxon>eudicotyledons</taxon>
        <taxon>Gunneridae</taxon>
        <taxon>Pentapetalae</taxon>
        <taxon>rosids</taxon>
        <taxon>fabids</taxon>
        <taxon>Malpighiales</taxon>
        <taxon>Euphorbiaceae</taxon>
        <taxon>Crotonoideae</taxon>
        <taxon>Manihoteae</taxon>
        <taxon>Manihot</taxon>
    </lineage>
</organism>
<proteinExistence type="predicted"/>
<gene>
    <name evidence="1" type="ORF">MANES_05G028800</name>
</gene>
<dbReference type="AlphaFoldDB" id="A0A2C9VST3"/>
<sequence length="47" mass="5128">MVDLKTLVGLMRFGSARMGLSIGLLHSNFSTNWHKEVVLTVILASPS</sequence>
<accession>A0A2C9VST3</accession>
<protein>
    <submittedName>
        <fullName evidence="1">Uncharacterized protein</fullName>
    </submittedName>
</protein>
<dbReference type="EMBL" id="CM004391">
    <property type="protein sequence ID" value="OAY49092.1"/>
    <property type="molecule type" value="Genomic_DNA"/>
</dbReference>
<reference evidence="1" key="1">
    <citation type="submission" date="2016-02" db="EMBL/GenBank/DDBJ databases">
        <title>WGS assembly of Manihot esculenta.</title>
        <authorList>
            <person name="Bredeson J.V."/>
            <person name="Prochnik S.E."/>
            <person name="Lyons J.B."/>
            <person name="Schmutz J."/>
            <person name="Grimwood J."/>
            <person name="Vrebalov J."/>
            <person name="Bart R.S."/>
            <person name="Amuge T."/>
            <person name="Ferguson M.E."/>
            <person name="Green R."/>
            <person name="Putnam N."/>
            <person name="Stites J."/>
            <person name="Rounsley S."/>
            <person name="Rokhsar D.S."/>
        </authorList>
    </citation>
    <scope>NUCLEOTIDE SEQUENCE [LARGE SCALE GENOMIC DNA]</scope>
    <source>
        <tissue evidence="1">Leaf</tissue>
    </source>
</reference>
<name>A0A2C9VST3_MANES</name>